<dbReference type="Proteomes" id="UP000235739">
    <property type="component" value="Unassembled WGS sequence"/>
</dbReference>
<evidence type="ECO:0000313" key="3">
    <source>
        <dbReference type="EMBL" id="PMQ21360.1"/>
    </source>
</evidence>
<protein>
    <submittedName>
        <fullName evidence="3">Pilus assembly protein</fullName>
    </submittedName>
</protein>
<feature type="domain" description="TadE-like" evidence="2">
    <location>
        <begin position="22"/>
        <end position="63"/>
    </location>
</feature>
<dbReference type="AlphaFoldDB" id="A0A2N7S5D3"/>
<dbReference type="EMBL" id="PNQX01000001">
    <property type="protein sequence ID" value="PMQ21360.1"/>
    <property type="molecule type" value="Genomic_DNA"/>
</dbReference>
<dbReference type="Proteomes" id="UP000297638">
    <property type="component" value="Unassembled WGS sequence"/>
</dbReference>
<evidence type="ECO:0000313" key="4">
    <source>
        <dbReference type="EMBL" id="TFH57620.1"/>
    </source>
</evidence>
<sequence length="139" mass="14724">MRGKAHSREGPDPMEPLGNERGSAVAEFVMITTLLVLIAMTLVQLALVLHVRNTLIDAASNGAHYGALANRSAGDAEGRTRTLITESLHGGFASGIAVSTTNIGENQLVNVSVNTRVPLIGLLPNGWELHVEGEAVRYD</sequence>
<reference evidence="3 5" key="1">
    <citation type="journal article" date="2017" name="Elife">
        <title>Extensive horizontal gene transfer in cheese-associated bacteria.</title>
        <authorList>
            <person name="Bonham K.S."/>
            <person name="Wolfe B.E."/>
            <person name="Dutton R.J."/>
        </authorList>
    </citation>
    <scope>NUCLEOTIDE SEQUENCE [LARGE SCALE GENOMIC DNA]</scope>
    <source>
        <strain evidence="3 5">JB182</strain>
    </source>
</reference>
<name>A0A2N7S5D3_9MICC</name>
<keyword evidence="1" id="KW-0472">Membrane</keyword>
<evidence type="ECO:0000256" key="1">
    <source>
        <dbReference type="SAM" id="Phobius"/>
    </source>
</evidence>
<accession>A0A2N7S5D3</accession>
<evidence type="ECO:0000313" key="5">
    <source>
        <dbReference type="Proteomes" id="UP000235739"/>
    </source>
</evidence>
<proteinExistence type="predicted"/>
<dbReference type="InterPro" id="IPR012495">
    <property type="entry name" value="TadE-like_dom"/>
</dbReference>
<gene>
    <name evidence="3" type="ORF">CIK84_07360</name>
    <name evidence="4" type="ORF">EXY26_11840</name>
</gene>
<evidence type="ECO:0000259" key="2">
    <source>
        <dbReference type="Pfam" id="PF07811"/>
    </source>
</evidence>
<dbReference type="EMBL" id="SPDS01000001">
    <property type="protein sequence ID" value="TFH57620.1"/>
    <property type="molecule type" value="Genomic_DNA"/>
</dbReference>
<dbReference type="Pfam" id="PF07811">
    <property type="entry name" value="TadE"/>
    <property type="match status" value="1"/>
</dbReference>
<evidence type="ECO:0000313" key="6">
    <source>
        <dbReference type="Proteomes" id="UP000297638"/>
    </source>
</evidence>
<feature type="transmembrane region" description="Helical" evidence="1">
    <location>
        <begin position="28"/>
        <end position="49"/>
    </location>
</feature>
<reference evidence="4 6" key="2">
    <citation type="submission" date="2019-03" db="EMBL/GenBank/DDBJ databases">
        <title>Glutamicibacter sp. LJH19 genome.</title>
        <authorList>
            <person name="Sinai Borker S."/>
            <person name="Kumar R."/>
        </authorList>
    </citation>
    <scope>NUCLEOTIDE SEQUENCE [LARGE SCALE GENOMIC DNA]</scope>
    <source>
        <strain evidence="4 6">LJH19</strain>
    </source>
</reference>
<comment type="caution">
    <text evidence="3">The sequence shown here is derived from an EMBL/GenBank/DDBJ whole genome shotgun (WGS) entry which is preliminary data.</text>
</comment>
<dbReference type="RefSeq" id="WP_065763528.1">
    <property type="nucleotide sequence ID" value="NZ_JBQQGL010000004.1"/>
</dbReference>
<keyword evidence="1" id="KW-0812">Transmembrane</keyword>
<organism evidence="3 5">
    <name type="scientific">Glutamicibacter arilaitensis</name>
    <dbReference type="NCBI Taxonomy" id="256701"/>
    <lineage>
        <taxon>Bacteria</taxon>
        <taxon>Bacillati</taxon>
        <taxon>Actinomycetota</taxon>
        <taxon>Actinomycetes</taxon>
        <taxon>Micrococcales</taxon>
        <taxon>Micrococcaceae</taxon>
        <taxon>Glutamicibacter</taxon>
    </lineage>
</organism>
<keyword evidence="1" id="KW-1133">Transmembrane helix</keyword>